<dbReference type="FunFam" id="4.10.410.10:FF:000020">
    <property type="entry name" value="Collagen, type VI, alpha 3"/>
    <property type="match status" value="1"/>
</dbReference>
<accession>K1QEK5</accession>
<organism evidence="5">
    <name type="scientific">Magallana gigas</name>
    <name type="common">Pacific oyster</name>
    <name type="synonym">Crassostrea gigas</name>
    <dbReference type="NCBI Taxonomy" id="29159"/>
    <lineage>
        <taxon>Eukaryota</taxon>
        <taxon>Metazoa</taxon>
        <taxon>Spiralia</taxon>
        <taxon>Lophotrochozoa</taxon>
        <taxon>Mollusca</taxon>
        <taxon>Bivalvia</taxon>
        <taxon>Autobranchia</taxon>
        <taxon>Pteriomorphia</taxon>
        <taxon>Ostreida</taxon>
        <taxon>Ostreoidea</taxon>
        <taxon>Ostreidae</taxon>
        <taxon>Magallana</taxon>
    </lineage>
</organism>
<gene>
    <name evidence="5" type="ORF">CGI_10014384</name>
</gene>
<dbReference type="PANTHER" id="PTHR10083:SF328">
    <property type="entry name" value="TISSUE FACTOR PATHWAY INHIBITOR"/>
    <property type="match status" value="1"/>
</dbReference>
<dbReference type="PROSITE" id="PS00280">
    <property type="entry name" value="BPTI_KUNITZ_1"/>
    <property type="match status" value="2"/>
</dbReference>
<dbReference type="PRINTS" id="PR00759">
    <property type="entry name" value="BASICPTASE"/>
</dbReference>
<sequence>MAFIQLCLPKYRNVSCYSAINSCEILSSLTDSSTCNFWSITLLQNNSRIHQIFSFGFKHSKYLAVDHASYRVRMSVLFPQSLDRVVPTSVAFTTILFPVSASSSGMVVVKETETTSPLYKLVSRGVEEMAVFFHQSGNCQAFFPSWTYNPVTQRCQEFVYGGCGGNRNRFNSLIDCRRICVNGGGGGDITPGNGNQICILPEDSGPCMAAIPRWHYNARFRRCERFLYGGCQGNENNFESWGQCQRACGRRVG</sequence>
<name>K1QEK5_MAGGI</name>
<dbReference type="GO" id="GO:0005615">
    <property type="term" value="C:extracellular space"/>
    <property type="evidence" value="ECO:0007669"/>
    <property type="project" value="TreeGrafter"/>
</dbReference>
<dbReference type="InterPro" id="IPR036880">
    <property type="entry name" value="Kunitz_BPTI_sf"/>
</dbReference>
<evidence type="ECO:0000313" key="5">
    <source>
        <dbReference type="EMBL" id="EKC27240.1"/>
    </source>
</evidence>
<dbReference type="HOGENOM" id="CLU_1099400_0_0_1"/>
<dbReference type="InParanoid" id="K1QEK5"/>
<keyword evidence="2" id="KW-0722">Serine protease inhibitor</keyword>
<evidence type="ECO:0000256" key="3">
    <source>
        <dbReference type="ARBA" id="ARBA00023157"/>
    </source>
</evidence>
<keyword evidence="1" id="KW-0646">Protease inhibitor</keyword>
<dbReference type="SMART" id="SM00131">
    <property type="entry name" value="KU"/>
    <property type="match status" value="2"/>
</dbReference>
<dbReference type="FunFam" id="4.10.410.10:FF:000004">
    <property type="entry name" value="Tissue factor pathway inhibitor"/>
    <property type="match status" value="1"/>
</dbReference>
<dbReference type="InterPro" id="IPR020901">
    <property type="entry name" value="Prtase_inh_Kunz-CS"/>
</dbReference>
<dbReference type="SUPFAM" id="SSF57362">
    <property type="entry name" value="BPTI-like"/>
    <property type="match status" value="2"/>
</dbReference>
<dbReference type="InterPro" id="IPR002223">
    <property type="entry name" value="Kunitz_BPTI"/>
</dbReference>
<dbReference type="PANTHER" id="PTHR10083">
    <property type="entry name" value="KUNITZ-TYPE PROTEASE INHIBITOR-RELATED"/>
    <property type="match status" value="1"/>
</dbReference>
<dbReference type="InterPro" id="IPR050098">
    <property type="entry name" value="TFPI/VKTCI-like"/>
</dbReference>
<evidence type="ECO:0000259" key="4">
    <source>
        <dbReference type="PROSITE" id="PS50279"/>
    </source>
</evidence>
<proteinExistence type="predicted"/>
<dbReference type="AlphaFoldDB" id="K1QEK5"/>
<protein>
    <submittedName>
        <fullName evidence="5">Tissue factor pathway inhibitor</fullName>
    </submittedName>
</protein>
<dbReference type="CDD" id="cd00109">
    <property type="entry name" value="Kunitz-type"/>
    <property type="match status" value="1"/>
</dbReference>
<keyword evidence="3" id="KW-1015">Disulfide bond</keyword>
<dbReference type="PROSITE" id="PS50279">
    <property type="entry name" value="BPTI_KUNITZ_2"/>
    <property type="match status" value="2"/>
</dbReference>
<feature type="domain" description="BPTI/Kunitz inhibitor" evidence="4">
    <location>
        <begin position="198"/>
        <end position="248"/>
    </location>
</feature>
<reference evidence="5" key="1">
    <citation type="journal article" date="2012" name="Nature">
        <title>The oyster genome reveals stress adaptation and complexity of shell formation.</title>
        <authorList>
            <person name="Zhang G."/>
            <person name="Fang X."/>
            <person name="Guo X."/>
            <person name="Li L."/>
            <person name="Luo R."/>
            <person name="Xu F."/>
            <person name="Yang P."/>
            <person name="Zhang L."/>
            <person name="Wang X."/>
            <person name="Qi H."/>
            <person name="Xiong Z."/>
            <person name="Que H."/>
            <person name="Xie Y."/>
            <person name="Holland P.W."/>
            <person name="Paps J."/>
            <person name="Zhu Y."/>
            <person name="Wu F."/>
            <person name="Chen Y."/>
            <person name="Wang J."/>
            <person name="Peng C."/>
            <person name="Meng J."/>
            <person name="Yang L."/>
            <person name="Liu J."/>
            <person name="Wen B."/>
            <person name="Zhang N."/>
            <person name="Huang Z."/>
            <person name="Zhu Q."/>
            <person name="Feng Y."/>
            <person name="Mount A."/>
            <person name="Hedgecock D."/>
            <person name="Xu Z."/>
            <person name="Liu Y."/>
            <person name="Domazet-Loso T."/>
            <person name="Du Y."/>
            <person name="Sun X."/>
            <person name="Zhang S."/>
            <person name="Liu B."/>
            <person name="Cheng P."/>
            <person name="Jiang X."/>
            <person name="Li J."/>
            <person name="Fan D."/>
            <person name="Wang W."/>
            <person name="Fu W."/>
            <person name="Wang T."/>
            <person name="Wang B."/>
            <person name="Zhang J."/>
            <person name="Peng Z."/>
            <person name="Li Y."/>
            <person name="Li N."/>
            <person name="Wang J."/>
            <person name="Chen M."/>
            <person name="He Y."/>
            <person name="Tan F."/>
            <person name="Song X."/>
            <person name="Zheng Q."/>
            <person name="Huang R."/>
            <person name="Yang H."/>
            <person name="Du X."/>
            <person name="Chen L."/>
            <person name="Yang M."/>
            <person name="Gaffney P.M."/>
            <person name="Wang S."/>
            <person name="Luo L."/>
            <person name="She Z."/>
            <person name="Ming Y."/>
            <person name="Huang W."/>
            <person name="Zhang S."/>
            <person name="Huang B."/>
            <person name="Zhang Y."/>
            <person name="Qu T."/>
            <person name="Ni P."/>
            <person name="Miao G."/>
            <person name="Wang J."/>
            <person name="Wang Q."/>
            <person name="Steinberg C.E."/>
            <person name="Wang H."/>
            <person name="Li N."/>
            <person name="Qian L."/>
            <person name="Zhang G."/>
            <person name="Li Y."/>
            <person name="Yang H."/>
            <person name="Liu X."/>
            <person name="Wang J."/>
            <person name="Yin Y."/>
            <person name="Wang J."/>
        </authorList>
    </citation>
    <scope>NUCLEOTIDE SEQUENCE [LARGE SCALE GENOMIC DNA]</scope>
    <source>
        <strain evidence="5">05x7-T-G4-1.051#20</strain>
    </source>
</reference>
<dbReference type="GO" id="GO:0004867">
    <property type="term" value="F:serine-type endopeptidase inhibitor activity"/>
    <property type="evidence" value="ECO:0007669"/>
    <property type="project" value="UniProtKB-KW"/>
</dbReference>
<dbReference type="Pfam" id="PF00014">
    <property type="entry name" value="Kunitz_BPTI"/>
    <property type="match status" value="2"/>
</dbReference>
<evidence type="ECO:0000256" key="2">
    <source>
        <dbReference type="ARBA" id="ARBA00022900"/>
    </source>
</evidence>
<dbReference type="Gene3D" id="4.10.410.10">
    <property type="entry name" value="Pancreatic trypsin inhibitor Kunitz domain"/>
    <property type="match status" value="2"/>
</dbReference>
<evidence type="ECO:0000256" key="1">
    <source>
        <dbReference type="ARBA" id="ARBA00022690"/>
    </source>
</evidence>
<feature type="domain" description="BPTI/Kunitz inhibitor" evidence="4">
    <location>
        <begin position="135"/>
        <end position="180"/>
    </location>
</feature>
<dbReference type="EMBL" id="JH816553">
    <property type="protein sequence ID" value="EKC27240.1"/>
    <property type="molecule type" value="Genomic_DNA"/>
</dbReference>